<organism evidence="2 3">
    <name type="scientific">Acaromyces ingoldii</name>
    <dbReference type="NCBI Taxonomy" id="215250"/>
    <lineage>
        <taxon>Eukaryota</taxon>
        <taxon>Fungi</taxon>
        <taxon>Dikarya</taxon>
        <taxon>Basidiomycota</taxon>
        <taxon>Ustilaginomycotina</taxon>
        <taxon>Exobasidiomycetes</taxon>
        <taxon>Exobasidiales</taxon>
        <taxon>Cryptobasidiaceae</taxon>
        <taxon>Acaromyces</taxon>
    </lineage>
</organism>
<dbReference type="GeneID" id="37047469"/>
<evidence type="ECO:0000313" key="3">
    <source>
        <dbReference type="Proteomes" id="UP000245768"/>
    </source>
</evidence>
<dbReference type="AlphaFoldDB" id="A0A316YEQ5"/>
<evidence type="ECO:0000313" key="2">
    <source>
        <dbReference type="EMBL" id="PWN86533.1"/>
    </source>
</evidence>
<evidence type="ECO:0000256" key="1">
    <source>
        <dbReference type="SAM" id="MobiDB-lite"/>
    </source>
</evidence>
<keyword evidence="3" id="KW-1185">Reference proteome</keyword>
<dbReference type="RefSeq" id="XP_025373731.1">
    <property type="nucleotide sequence ID" value="XM_025525553.1"/>
</dbReference>
<dbReference type="EMBL" id="KZ819644">
    <property type="protein sequence ID" value="PWN86533.1"/>
    <property type="molecule type" value="Genomic_DNA"/>
</dbReference>
<dbReference type="InParanoid" id="A0A316YEQ5"/>
<feature type="region of interest" description="Disordered" evidence="1">
    <location>
        <begin position="223"/>
        <end position="249"/>
    </location>
</feature>
<gene>
    <name evidence="2" type="ORF">FA10DRAFT_52671</name>
</gene>
<sequence length="249" mass="27474">MEPAPERIGVAEEEAVAVRAHLEVGICLDLGRKHVLVVVFPFTTLFTPHKRIHVAQRAHRRHRVARRRQEAQLGGQDSLAQRPKLVLVGGARQPVGPRATASLVVLVQAPLDVAAEHLDDGVPAGTRFQGSVRRADIALHDAKHKARGTACLEAGPLGRQLLEHRDLKRVQHHKLSPTCESPLDVDNGGCLPSQLHRARRSCSRGSCRCRRCHCGQAWGCPAARRRQPRHRRPELARGVRRGQRHAGTA</sequence>
<proteinExistence type="predicted"/>
<protein>
    <submittedName>
        <fullName evidence="2">Uncharacterized protein</fullName>
    </submittedName>
</protein>
<reference evidence="2 3" key="1">
    <citation type="journal article" date="2018" name="Mol. Biol. Evol.">
        <title>Broad Genomic Sampling Reveals a Smut Pathogenic Ancestry of the Fungal Clade Ustilaginomycotina.</title>
        <authorList>
            <person name="Kijpornyongpan T."/>
            <person name="Mondo S.J."/>
            <person name="Barry K."/>
            <person name="Sandor L."/>
            <person name="Lee J."/>
            <person name="Lipzen A."/>
            <person name="Pangilinan J."/>
            <person name="LaButti K."/>
            <person name="Hainaut M."/>
            <person name="Henrissat B."/>
            <person name="Grigoriev I.V."/>
            <person name="Spatafora J.W."/>
            <person name="Aime M.C."/>
        </authorList>
    </citation>
    <scope>NUCLEOTIDE SEQUENCE [LARGE SCALE GENOMIC DNA]</scope>
    <source>
        <strain evidence="2 3">MCA 4198</strain>
    </source>
</reference>
<name>A0A316YEQ5_9BASI</name>
<accession>A0A316YEQ5</accession>
<dbReference type="Proteomes" id="UP000245768">
    <property type="component" value="Unassembled WGS sequence"/>
</dbReference>